<dbReference type="EMBL" id="CADCVN010000729">
    <property type="protein sequence ID" value="CAA9499696.1"/>
    <property type="molecule type" value="Genomic_DNA"/>
</dbReference>
<organism evidence="1">
    <name type="scientific">uncultured Segetibacter sp</name>
    <dbReference type="NCBI Taxonomy" id="481133"/>
    <lineage>
        <taxon>Bacteria</taxon>
        <taxon>Pseudomonadati</taxon>
        <taxon>Bacteroidota</taxon>
        <taxon>Chitinophagia</taxon>
        <taxon>Chitinophagales</taxon>
        <taxon>Chitinophagaceae</taxon>
        <taxon>Segetibacter</taxon>
        <taxon>environmental samples</taxon>
    </lineage>
</organism>
<name>A0A6J4SPP9_9BACT</name>
<proteinExistence type="predicted"/>
<reference evidence="1" key="1">
    <citation type="submission" date="2020-02" db="EMBL/GenBank/DDBJ databases">
        <authorList>
            <person name="Meier V. D."/>
        </authorList>
    </citation>
    <scope>NUCLEOTIDE SEQUENCE</scope>
    <source>
        <strain evidence="1">AVDCRST_MAG96</strain>
    </source>
</reference>
<evidence type="ECO:0000313" key="1">
    <source>
        <dbReference type="EMBL" id="CAA9499696.1"/>
    </source>
</evidence>
<protein>
    <submittedName>
        <fullName evidence="1">Uncharacterized protein</fullName>
    </submittedName>
</protein>
<sequence>MYLEKSLPQSDHFKFTYLLQHLFIINHGNRPNQLIARWMCHSFDLIKNSRSYPRFSVTKTSSFARIFSM</sequence>
<accession>A0A6J4SPP9</accession>
<dbReference type="AlphaFoldDB" id="A0A6J4SPP9"/>
<gene>
    <name evidence="1" type="ORF">AVDCRST_MAG96-1901</name>
</gene>